<dbReference type="EMBL" id="JACSQB010000062">
    <property type="protein sequence ID" value="MBD8047091.1"/>
    <property type="molecule type" value="Genomic_DNA"/>
</dbReference>
<organism evidence="2 3">
    <name type="scientific">Clostridium faecium</name>
    <dbReference type="NCBI Taxonomy" id="2762223"/>
    <lineage>
        <taxon>Bacteria</taxon>
        <taxon>Bacillati</taxon>
        <taxon>Bacillota</taxon>
        <taxon>Clostridia</taxon>
        <taxon>Eubacteriales</taxon>
        <taxon>Clostridiaceae</taxon>
        <taxon>Clostridium</taxon>
    </lineage>
</organism>
<keyword evidence="3" id="KW-1185">Reference proteome</keyword>
<protein>
    <submittedName>
        <fullName evidence="2">SpoIIE family protein phosphatase</fullName>
    </submittedName>
</protein>
<sequence>MKYFIDVAHFSMNKYGEELCGDNVEVAKTKNGMIVVMADGLGSGVKANILATLTSKIAVTMLREGGSIEDTIETITNTLPECQIRKLAYSTFTIIQITDDGEIYMVEYDNPPVFFFRYGRACEIYKEEKKINGKRIYESRFYMGEHDVLTLVSDGAIHAGVGQLLNLGWQWEDINTFLESIVVKEKYVDNVARHLIEVCNNLYDNKPGDDTTVVTIKLKPKEYIDIFTGPPKDIEDDKYMVEKLLESKGKKVICGGTTANIVARELNKKIDIDLESFNKEVPPMAYMNGIDLVTEGLLTLNKTAEIIKEYIDEKKNKLITSSIDGVDGASKLSKMLIEEGTHIHIWVGQAINPAHQNPLFPSDFNLKIKVVKELEKYLKKLGKYVKITYI</sequence>
<dbReference type="InterPro" id="IPR036457">
    <property type="entry name" value="PPM-type-like_dom_sf"/>
</dbReference>
<name>A0ABR8YS67_9CLOT</name>
<accession>A0ABR8YS67</accession>
<dbReference type="Proteomes" id="UP000627166">
    <property type="component" value="Unassembled WGS sequence"/>
</dbReference>
<evidence type="ECO:0000313" key="3">
    <source>
        <dbReference type="Proteomes" id="UP000627166"/>
    </source>
</evidence>
<evidence type="ECO:0000259" key="1">
    <source>
        <dbReference type="SMART" id="SM00331"/>
    </source>
</evidence>
<dbReference type="Pfam" id="PF07228">
    <property type="entry name" value="SpoIIE"/>
    <property type="match status" value="1"/>
</dbReference>
<proteinExistence type="predicted"/>
<dbReference type="Gene3D" id="3.60.40.10">
    <property type="entry name" value="PPM-type phosphatase domain"/>
    <property type="match status" value="1"/>
</dbReference>
<evidence type="ECO:0000313" key="2">
    <source>
        <dbReference type="EMBL" id="MBD8047091.1"/>
    </source>
</evidence>
<reference evidence="2 3" key="1">
    <citation type="submission" date="2020-08" db="EMBL/GenBank/DDBJ databases">
        <title>A Genomic Blueprint of the Chicken Gut Microbiome.</title>
        <authorList>
            <person name="Gilroy R."/>
            <person name="Ravi A."/>
            <person name="Getino M."/>
            <person name="Pursley I."/>
            <person name="Horton D.L."/>
            <person name="Alikhan N.-F."/>
            <person name="Baker D."/>
            <person name="Gharbi K."/>
            <person name="Hall N."/>
            <person name="Watson M."/>
            <person name="Adriaenssens E.M."/>
            <person name="Foster-Nyarko E."/>
            <person name="Jarju S."/>
            <person name="Secka A."/>
            <person name="Antonio M."/>
            <person name="Oren A."/>
            <person name="Chaudhuri R."/>
            <person name="La Ragione R.M."/>
            <person name="Hildebrand F."/>
            <person name="Pallen M.J."/>
        </authorList>
    </citation>
    <scope>NUCLEOTIDE SEQUENCE [LARGE SCALE GENOMIC DNA]</scope>
    <source>
        <strain evidence="2 3">N37</strain>
    </source>
</reference>
<dbReference type="InterPro" id="IPR001932">
    <property type="entry name" value="PPM-type_phosphatase-like_dom"/>
</dbReference>
<dbReference type="SMART" id="SM00331">
    <property type="entry name" value="PP2C_SIG"/>
    <property type="match status" value="1"/>
</dbReference>
<gene>
    <name evidence="2" type="ORF">H9637_08580</name>
</gene>
<feature type="domain" description="PPM-type phosphatase" evidence="1">
    <location>
        <begin position="4"/>
        <end position="218"/>
    </location>
</feature>
<dbReference type="SUPFAM" id="SSF81606">
    <property type="entry name" value="PP2C-like"/>
    <property type="match status" value="1"/>
</dbReference>
<comment type="caution">
    <text evidence="2">The sequence shown here is derived from an EMBL/GenBank/DDBJ whole genome shotgun (WGS) entry which is preliminary data.</text>
</comment>